<keyword evidence="1" id="KW-0472">Membrane</keyword>
<gene>
    <name evidence="2" type="ORF">SCLO_1028770</name>
</gene>
<dbReference type="KEGG" id="sclo:SCLO_1028770"/>
<dbReference type="AlphaFoldDB" id="A0A1E1F5Z7"/>
<dbReference type="OrthoDB" id="199365at2"/>
<organism evidence="2 3">
    <name type="scientific">Sphingobium cloacae</name>
    <dbReference type="NCBI Taxonomy" id="120107"/>
    <lineage>
        <taxon>Bacteria</taxon>
        <taxon>Pseudomonadati</taxon>
        <taxon>Pseudomonadota</taxon>
        <taxon>Alphaproteobacteria</taxon>
        <taxon>Sphingomonadales</taxon>
        <taxon>Sphingomonadaceae</taxon>
        <taxon>Sphingobium</taxon>
    </lineage>
</organism>
<dbReference type="Pfam" id="PF09919">
    <property type="entry name" value="DUF2149"/>
    <property type="match status" value="1"/>
</dbReference>
<dbReference type="InterPro" id="IPR018676">
    <property type="entry name" value="DUF2149"/>
</dbReference>
<evidence type="ECO:0008006" key="4">
    <source>
        <dbReference type="Google" id="ProtNLM"/>
    </source>
</evidence>
<name>A0A1E1F5Z7_9SPHN</name>
<protein>
    <recommendedName>
        <fullName evidence="4">DUF2149 domain-containing protein</fullName>
    </recommendedName>
</protein>
<dbReference type="Proteomes" id="UP000218272">
    <property type="component" value="Chromosome SCLO_1"/>
</dbReference>
<sequence>MGRFIKLAPPDEPAEEDPLAGVANLFDASIVFIVGLMITLFSVYNMGDLMSGEGEMTMVRTDASGQQEIVVRKGQVIKAYKLSGATGTGNGERLGAAYRLANGQIIYVPETDQKNGDPTHAPVPAP</sequence>
<keyword evidence="1" id="KW-1133">Transmembrane helix</keyword>
<evidence type="ECO:0000313" key="3">
    <source>
        <dbReference type="Proteomes" id="UP000218272"/>
    </source>
</evidence>
<keyword evidence="3" id="KW-1185">Reference proteome</keyword>
<feature type="transmembrane region" description="Helical" evidence="1">
    <location>
        <begin position="20"/>
        <end position="44"/>
    </location>
</feature>
<evidence type="ECO:0000313" key="2">
    <source>
        <dbReference type="EMBL" id="BAV65917.1"/>
    </source>
</evidence>
<reference evidence="2 3" key="1">
    <citation type="submission" date="2016-10" db="EMBL/GenBank/DDBJ databases">
        <title>Complete Genome Sequence of the Nonylphenol-Degrading Bacterium Sphingobium cloacae JCM 10874T.</title>
        <authorList>
            <person name="Ootsuka M."/>
            <person name="Nishizawa T."/>
            <person name="Ohta H."/>
        </authorList>
    </citation>
    <scope>NUCLEOTIDE SEQUENCE [LARGE SCALE GENOMIC DNA]</scope>
    <source>
        <strain evidence="2 3">JCM 10874</strain>
    </source>
</reference>
<accession>A0A1E1F5Z7</accession>
<dbReference type="RefSeq" id="WP_066521132.1">
    <property type="nucleotide sequence ID" value="NZ_AP017655.1"/>
</dbReference>
<proteinExistence type="predicted"/>
<keyword evidence="1" id="KW-0812">Transmembrane</keyword>
<evidence type="ECO:0000256" key="1">
    <source>
        <dbReference type="SAM" id="Phobius"/>
    </source>
</evidence>
<dbReference type="EMBL" id="AP017655">
    <property type="protein sequence ID" value="BAV65917.1"/>
    <property type="molecule type" value="Genomic_DNA"/>
</dbReference>